<feature type="transmembrane region" description="Helical" evidence="6">
    <location>
        <begin position="182"/>
        <end position="203"/>
    </location>
</feature>
<dbReference type="InterPro" id="IPR038330">
    <property type="entry name" value="TspO/MBR-related_sf"/>
</dbReference>
<evidence type="ECO:0000256" key="1">
    <source>
        <dbReference type="ARBA" id="ARBA00004141"/>
    </source>
</evidence>
<proteinExistence type="inferred from homology"/>
<dbReference type="CDD" id="cd15904">
    <property type="entry name" value="TSPO_MBR"/>
    <property type="match status" value="1"/>
</dbReference>
<evidence type="ECO:0000256" key="7">
    <source>
        <dbReference type="SAM" id="SignalP"/>
    </source>
</evidence>
<dbReference type="GO" id="GO:0033013">
    <property type="term" value="P:tetrapyrrole metabolic process"/>
    <property type="evidence" value="ECO:0007669"/>
    <property type="project" value="UniProtKB-ARBA"/>
</dbReference>
<dbReference type="GO" id="GO:0016020">
    <property type="term" value="C:membrane"/>
    <property type="evidence" value="ECO:0007669"/>
    <property type="project" value="UniProtKB-SubCell"/>
</dbReference>
<dbReference type="PANTHER" id="PTHR10057:SF0">
    <property type="entry name" value="TRANSLOCATOR PROTEIN"/>
    <property type="match status" value="1"/>
</dbReference>
<feature type="transmembrane region" description="Helical" evidence="6">
    <location>
        <begin position="209"/>
        <end position="234"/>
    </location>
</feature>
<feature type="transmembrane region" description="Helical" evidence="6">
    <location>
        <begin position="125"/>
        <end position="146"/>
    </location>
</feature>
<evidence type="ECO:0000256" key="4">
    <source>
        <dbReference type="ARBA" id="ARBA00022989"/>
    </source>
</evidence>
<dbReference type="AlphaFoldDB" id="A0A7S0IPT2"/>
<keyword evidence="4 6" id="KW-1133">Transmembrane helix</keyword>
<evidence type="ECO:0000313" key="8">
    <source>
        <dbReference type="EMBL" id="CAD8528266.1"/>
    </source>
</evidence>
<feature type="signal peptide" evidence="7">
    <location>
        <begin position="1"/>
        <end position="16"/>
    </location>
</feature>
<evidence type="ECO:0000256" key="3">
    <source>
        <dbReference type="ARBA" id="ARBA00022692"/>
    </source>
</evidence>
<accession>A0A7S0IPT2</accession>
<protein>
    <submittedName>
        <fullName evidence="8">Uncharacterized protein</fullName>
    </submittedName>
</protein>
<keyword evidence="5 6" id="KW-0472">Membrane</keyword>
<dbReference type="FunFam" id="1.20.1260.100:FF:000001">
    <property type="entry name" value="translocator protein 2"/>
    <property type="match status" value="1"/>
</dbReference>
<reference evidence="8" key="1">
    <citation type="submission" date="2021-01" db="EMBL/GenBank/DDBJ databases">
        <authorList>
            <person name="Corre E."/>
            <person name="Pelletier E."/>
            <person name="Niang G."/>
            <person name="Scheremetjew M."/>
            <person name="Finn R."/>
            <person name="Kale V."/>
            <person name="Holt S."/>
            <person name="Cochrane G."/>
            <person name="Meng A."/>
            <person name="Brown T."/>
            <person name="Cohen L."/>
        </authorList>
    </citation>
    <scope>NUCLEOTIDE SEQUENCE</scope>
    <source>
        <strain evidence="8">RCC1130</strain>
    </source>
</reference>
<dbReference type="InterPro" id="IPR004307">
    <property type="entry name" value="TspO_MBR"/>
</dbReference>
<comment type="subcellular location">
    <subcellularLocation>
        <location evidence="1">Membrane</location>
        <topology evidence="1">Multi-pass membrane protein</topology>
    </subcellularLocation>
</comment>
<name>A0A7S0IPT2_9EUKA</name>
<dbReference type="PANTHER" id="PTHR10057">
    <property type="entry name" value="PERIPHERAL-TYPE BENZODIAZEPINE RECEPTOR"/>
    <property type="match status" value="1"/>
</dbReference>
<feature type="chain" id="PRO_5031426738" evidence="7">
    <location>
        <begin position="17"/>
        <end position="238"/>
    </location>
</feature>
<evidence type="ECO:0000256" key="6">
    <source>
        <dbReference type="SAM" id="Phobius"/>
    </source>
</evidence>
<sequence>MARLFLLALATAHAHTLRHTPTPQHPYHLLAAKPAPEPTPAAKLLDVGAAAATETLVLLCFLRTAAALVASVSDARAKFVFGQLAWFLVVQGSSRLQGIVQKPDETLSPEWYGKVVKPSWNPPAWLFPVMWIPLKLAQTVGAGIAWRALDHKVFRSPAIIAFVMHLTLGDVWNSQFFVKQRILTGLLVIYSFWGVLVAATALLTNVSPVAGALVAPTVAWVFVAAALNLDIWYLNRSR</sequence>
<evidence type="ECO:0000256" key="2">
    <source>
        <dbReference type="ARBA" id="ARBA00007524"/>
    </source>
</evidence>
<keyword evidence="7" id="KW-0732">Signal</keyword>
<dbReference type="EMBL" id="HBER01007073">
    <property type="protein sequence ID" value="CAD8528266.1"/>
    <property type="molecule type" value="Transcribed_RNA"/>
</dbReference>
<keyword evidence="3 6" id="KW-0812">Transmembrane</keyword>
<comment type="similarity">
    <text evidence="2">Belongs to the TspO/BZRP family.</text>
</comment>
<dbReference type="Gene3D" id="1.20.1260.100">
    <property type="entry name" value="TspO/MBR protein"/>
    <property type="match status" value="1"/>
</dbReference>
<gene>
    <name evidence="8" type="ORF">CLEP1334_LOCUS3493</name>
</gene>
<dbReference type="Pfam" id="PF03073">
    <property type="entry name" value="TspO_MBR"/>
    <property type="match status" value="1"/>
</dbReference>
<evidence type="ECO:0000256" key="5">
    <source>
        <dbReference type="ARBA" id="ARBA00023136"/>
    </source>
</evidence>
<organism evidence="8">
    <name type="scientific">Calcidiscus leptoporus</name>
    <dbReference type="NCBI Taxonomy" id="127549"/>
    <lineage>
        <taxon>Eukaryota</taxon>
        <taxon>Haptista</taxon>
        <taxon>Haptophyta</taxon>
        <taxon>Prymnesiophyceae</taxon>
        <taxon>Coccolithales</taxon>
        <taxon>Calcidiscaceae</taxon>
        <taxon>Calcidiscus</taxon>
    </lineage>
</organism>